<name>A0A495D4G5_9PROT</name>
<dbReference type="Pfam" id="PF02562">
    <property type="entry name" value="PhoH"/>
    <property type="match status" value="1"/>
</dbReference>
<protein>
    <recommendedName>
        <fullName evidence="6">PhoH-like protein</fullName>
    </recommendedName>
</protein>
<evidence type="ECO:0000256" key="1">
    <source>
        <dbReference type="ARBA" id="ARBA00004496"/>
    </source>
</evidence>
<dbReference type="PANTHER" id="PTHR30473:SF1">
    <property type="entry name" value="PHOH-LIKE PROTEIN"/>
    <property type="match status" value="1"/>
</dbReference>
<dbReference type="Gene3D" id="3.40.50.300">
    <property type="entry name" value="P-loop containing nucleotide triphosphate hydrolases"/>
    <property type="match status" value="1"/>
</dbReference>
<dbReference type="GO" id="GO:0005524">
    <property type="term" value="F:ATP binding"/>
    <property type="evidence" value="ECO:0007669"/>
    <property type="project" value="UniProtKB-KW"/>
</dbReference>
<dbReference type="Proteomes" id="UP000273675">
    <property type="component" value="Unassembled WGS sequence"/>
</dbReference>
<gene>
    <name evidence="8" type="ORF">C7435_2139</name>
</gene>
<organism evidence="8 9">
    <name type="scientific">Maricaulis maris</name>
    <dbReference type="NCBI Taxonomy" id="74318"/>
    <lineage>
        <taxon>Bacteria</taxon>
        <taxon>Pseudomonadati</taxon>
        <taxon>Pseudomonadota</taxon>
        <taxon>Alphaproteobacteria</taxon>
        <taxon>Maricaulales</taxon>
        <taxon>Maricaulaceae</taxon>
        <taxon>Maricaulis</taxon>
    </lineage>
</organism>
<proteinExistence type="inferred from homology"/>
<keyword evidence="5" id="KW-0067">ATP-binding</keyword>
<comment type="subcellular location">
    <subcellularLocation>
        <location evidence="1">Cytoplasm</location>
    </subcellularLocation>
</comment>
<evidence type="ECO:0000256" key="6">
    <source>
        <dbReference type="ARBA" id="ARBA00039970"/>
    </source>
</evidence>
<evidence type="ECO:0000256" key="3">
    <source>
        <dbReference type="ARBA" id="ARBA00022490"/>
    </source>
</evidence>
<evidence type="ECO:0000313" key="8">
    <source>
        <dbReference type="EMBL" id="RKQ96805.1"/>
    </source>
</evidence>
<feature type="domain" description="PhoH-like protein" evidence="7">
    <location>
        <begin position="126"/>
        <end position="331"/>
    </location>
</feature>
<keyword evidence="3" id="KW-0963">Cytoplasm</keyword>
<dbReference type="InterPro" id="IPR027417">
    <property type="entry name" value="P-loop_NTPase"/>
</dbReference>
<reference evidence="8 9" key="1">
    <citation type="submission" date="2018-10" db="EMBL/GenBank/DDBJ databases">
        <title>Genomic Encyclopedia of Type Strains, Phase IV (KMG-IV): sequencing the most valuable type-strain genomes for metagenomic binning, comparative biology and taxonomic classification.</title>
        <authorList>
            <person name="Goeker M."/>
        </authorList>
    </citation>
    <scope>NUCLEOTIDE SEQUENCE [LARGE SCALE GENOMIC DNA]</scope>
    <source>
        <strain evidence="8 9">DSM 4734</strain>
    </source>
</reference>
<dbReference type="SUPFAM" id="SSF52540">
    <property type="entry name" value="P-loop containing nucleoside triphosphate hydrolases"/>
    <property type="match status" value="1"/>
</dbReference>
<sequence>MTASRPPARKRAAKPRKAASESLYFEDVERLRGMAGAGDRFFMLIEQDLSVSISAPGRGQVVITAEDNSARDEAKRVLKRLYGSLEHGLTCDEAAVRAALRLQDDEATPGLVDDGVIRVPRGSSLIARTEGQRAYVRSLKNEKAYDLIFGVGPAGTGKTLLAVAYGASMLIQRKVEKLIITRPAVEAGEKLGFLPGDLNEKVDPYLLPVWDALADTLGRSQLEKMREDGRIEVAPIAFMRGRTLNRAFVIVDEAQNTSRAQMQMVLTRLGEGSRMAVTGDPSQCDLNPRDPSGLPHALDILANTKGVAITRFSRVDVVRHDLVARIVEAYEEDARGRTGPAQPR</sequence>
<dbReference type="EMBL" id="RBIM01000004">
    <property type="protein sequence ID" value="RKQ96805.1"/>
    <property type="molecule type" value="Genomic_DNA"/>
</dbReference>
<keyword evidence="4" id="KW-0547">Nucleotide-binding</keyword>
<dbReference type="GO" id="GO:0005829">
    <property type="term" value="C:cytosol"/>
    <property type="evidence" value="ECO:0007669"/>
    <property type="project" value="TreeGrafter"/>
</dbReference>
<accession>A0A495D4G5</accession>
<dbReference type="OrthoDB" id="9805148at2"/>
<dbReference type="RefSeq" id="WP_121211361.1">
    <property type="nucleotide sequence ID" value="NZ_RBIM01000004.1"/>
</dbReference>
<evidence type="ECO:0000313" key="9">
    <source>
        <dbReference type="Proteomes" id="UP000273675"/>
    </source>
</evidence>
<evidence type="ECO:0000256" key="2">
    <source>
        <dbReference type="ARBA" id="ARBA00010393"/>
    </source>
</evidence>
<evidence type="ECO:0000259" key="7">
    <source>
        <dbReference type="Pfam" id="PF02562"/>
    </source>
</evidence>
<dbReference type="AlphaFoldDB" id="A0A495D4G5"/>
<dbReference type="InterPro" id="IPR003714">
    <property type="entry name" value="PhoH"/>
</dbReference>
<comment type="similarity">
    <text evidence="2">Belongs to the PhoH family.</text>
</comment>
<comment type="caution">
    <text evidence="8">The sequence shown here is derived from an EMBL/GenBank/DDBJ whole genome shotgun (WGS) entry which is preliminary data.</text>
</comment>
<evidence type="ECO:0000256" key="5">
    <source>
        <dbReference type="ARBA" id="ARBA00022840"/>
    </source>
</evidence>
<dbReference type="PANTHER" id="PTHR30473">
    <property type="entry name" value="PROTEIN PHOH"/>
    <property type="match status" value="1"/>
</dbReference>
<dbReference type="InterPro" id="IPR051451">
    <property type="entry name" value="PhoH2-like"/>
</dbReference>
<evidence type="ECO:0000256" key="4">
    <source>
        <dbReference type="ARBA" id="ARBA00022741"/>
    </source>
</evidence>